<gene>
    <name evidence="1" type="ORF">ACFQVD_33850</name>
</gene>
<dbReference type="RefSeq" id="WP_343962525.1">
    <property type="nucleotide sequence ID" value="NZ_BAAAGK010000008.1"/>
</dbReference>
<dbReference type="Proteomes" id="UP001596514">
    <property type="component" value="Unassembled WGS sequence"/>
</dbReference>
<dbReference type="SUPFAM" id="SSF55729">
    <property type="entry name" value="Acyl-CoA N-acyltransferases (Nat)"/>
    <property type="match status" value="1"/>
</dbReference>
<sequence length="176" mass="19707">MLFPYTESRQIELRPAGVKDAAKVYDILFRLGHSGLPVIDRFVDTFGQGLSACFLVHRKDTGEVVGFSTLSELAPAGHLKADVHLAGQPDEIRMDVVALTVNFAFAMWRTRKVYFHATDPGIENLGFAEPHALMVEAEAVLPRHTYFHGQVLDVHVFAIYREAWDVHGVDLLKHIV</sequence>
<reference evidence="2" key="1">
    <citation type="journal article" date="2019" name="Int. J. Syst. Evol. Microbiol.">
        <title>The Global Catalogue of Microorganisms (GCM) 10K type strain sequencing project: providing services to taxonomists for standard genome sequencing and annotation.</title>
        <authorList>
            <consortium name="The Broad Institute Genomics Platform"/>
            <consortium name="The Broad Institute Genome Sequencing Center for Infectious Disease"/>
            <person name="Wu L."/>
            <person name="Ma J."/>
        </authorList>
    </citation>
    <scope>NUCLEOTIDE SEQUENCE [LARGE SCALE GENOMIC DNA]</scope>
    <source>
        <strain evidence="2">JCM 10083</strain>
    </source>
</reference>
<dbReference type="InterPro" id="IPR016181">
    <property type="entry name" value="Acyl_CoA_acyltransferase"/>
</dbReference>
<dbReference type="Gene3D" id="3.40.630.30">
    <property type="match status" value="1"/>
</dbReference>
<keyword evidence="1" id="KW-0808">Transferase</keyword>
<evidence type="ECO:0000313" key="1">
    <source>
        <dbReference type="EMBL" id="MFC7605105.1"/>
    </source>
</evidence>
<dbReference type="EC" id="2.3.-.-" evidence="1"/>
<evidence type="ECO:0000313" key="2">
    <source>
        <dbReference type="Proteomes" id="UP001596514"/>
    </source>
</evidence>
<keyword evidence="2" id="KW-1185">Reference proteome</keyword>
<proteinExistence type="predicted"/>
<organism evidence="1 2">
    <name type="scientific">Streptosporangium amethystogenes subsp. fukuiense</name>
    <dbReference type="NCBI Taxonomy" id="698418"/>
    <lineage>
        <taxon>Bacteria</taxon>
        <taxon>Bacillati</taxon>
        <taxon>Actinomycetota</taxon>
        <taxon>Actinomycetes</taxon>
        <taxon>Streptosporangiales</taxon>
        <taxon>Streptosporangiaceae</taxon>
        <taxon>Streptosporangium</taxon>
    </lineage>
</organism>
<comment type="caution">
    <text evidence="1">The sequence shown here is derived from an EMBL/GenBank/DDBJ whole genome shotgun (WGS) entry which is preliminary data.</text>
</comment>
<dbReference type="GO" id="GO:0016746">
    <property type="term" value="F:acyltransferase activity"/>
    <property type="evidence" value="ECO:0007669"/>
    <property type="project" value="UniProtKB-KW"/>
</dbReference>
<name>A0ABW2TAS2_9ACTN</name>
<dbReference type="EMBL" id="JBHTEE010000001">
    <property type="protein sequence ID" value="MFC7605105.1"/>
    <property type="molecule type" value="Genomic_DNA"/>
</dbReference>
<protein>
    <submittedName>
        <fullName evidence="1">GNAT family N-acetyltransferase</fullName>
        <ecNumber evidence="1">2.3.-.-</ecNumber>
    </submittedName>
</protein>
<keyword evidence="1" id="KW-0012">Acyltransferase</keyword>
<accession>A0ABW2TAS2</accession>